<dbReference type="InterPro" id="IPR032732">
    <property type="entry name" value="SPATA6_N"/>
</dbReference>
<organism evidence="5 6">
    <name type="scientific">Lucilia cuprina</name>
    <name type="common">Green bottle fly</name>
    <name type="synonym">Australian sheep blowfly</name>
    <dbReference type="NCBI Taxonomy" id="7375"/>
    <lineage>
        <taxon>Eukaryota</taxon>
        <taxon>Metazoa</taxon>
        <taxon>Ecdysozoa</taxon>
        <taxon>Arthropoda</taxon>
        <taxon>Hexapoda</taxon>
        <taxon>Insecta</taxon>
        <taxon>Pterygota</taxon>
        <taxon>Neoptera</taxon>
        <taxon>Endopterygota</taxon>
        <taxon>Diptera</taxon>
        <taxon>Brachycera</taxon>
        <taxon>Muscomorpha</taxon>
        <taxon>Oestroidea</taxon>
        <taxon>Calliphoridae</taxon>
        <taxon>Luciliinae</taxon>
        <taxon>Lucilia</taxon>
    </lineage>
</organism>
<dbReference type="OrthoDB" id="5963614at2759"/>
<sequence length="543" mass="62230">MEVEDNETFQQQALEITPPGDDFDPSKQPQSGEEYLMHMLYERKKCPAVVVKRPTKLEQNAQTNLVGQELSCVDILPDGNLLPTIEWKNIQSANFIRTRSKIIMLRQHLAQNNYDNKLEPPLITDELAWLKFCQENQPLLSTILRFNQRTLEQLLIMLGDWLDGDRDENADAEGLPIASASSSTSAAASSVAILDLACSDQWLGDWLYAVLACLHLPLEPNVHSTLRDIARSCMQLRGRLKSHEYEKAIPYNLFIYLIGKIFDQLDLLEYVTCPGVWLCSHGYLEVTIKALGYFFRTGAMEPYFPLLCHDHFKMEGYFKNSPSLGHLINNLSKESLEITLWQNGRRLAYYQGVIMDLLQYIEPQLQCPHSNTRQILMKTTPAFPGILSPKVEITTEISIKDKILNLNNNSKDFRNCTQFLRKPQSQKQKLSKDIKPILYQRPCTQQTIRSDDCLNNPSQKRKQRTVCHTRDIKEAIIKPSPESVYSKSTGRRVSIASSCSSNNTHTSVGICDIEPDLHSEKFDDHNHEKFCELCRLYKEVFLQ</sequence>
<gene>
    <name evidence="5" type="ORF">FF38_05707</name>
</gene>
<dbReference type="Gene3D" id="1.20.58.1070">
    <property type="match status" value="1"/>
</dbReference>
<feature type="region of interest" description="Disordered" evidence="3">
    <location>
        <begin position="1"/>
        <end position="30"/>
    </location>
</feature>
<reference evidence="5 6" key="1">
    <citation type="journal article" date="2015" name="Nat. Commun.">
        <title>Lucilia cuprina genome unlocks parasitic fly biology to underpin future interventions.</title>
        <authorList>
            <person name="Anstead C.A."/>
            <person name="Korhonen P.K."/>
            <person name="Young N.D."/>
            <person name="Hall R.S."/>
            <person name="Jex A.R."/>
            <person name="Murali S.C."/>
            <person name="Hughes D.S."/>
            <person name="Lee S.F."/>
            <person name="Perry T."/>
            <person name="Stroehlein A.J."/>
            <person name="Ansell B.R."/>
            <person name="Breugelmans B."/>
            <person name="Hofmann A."/>
            <person name="Qu J."/>
            <person name="Dugan S."/>
            <person name="Lee S.L."/>
            <person name="Chao H."/>
            <person name="Dinh H."/>
            <person name="Han Y."/>
            <person name="Doddapaneni H.V."/>
            <person name="Worley K.C."/>
            <person name="Muzny D.M."/>
            <person name="Ioannidis P."/>
            <person name="Waterhouse R.M."/>
            <person name="Zdobnov E.M."/>
            <person name="James P.J."/>
            <person name="Bagnall N.H."/>
            <person name="Kotze A.C."/>
            <person name="Gibbs R.A."/>
            <person name="Richards S."/>
            <person name="Batterham P."/>
            <person name="Gasser R.B."/>
        </authorList>
    </citation>
    <scope>NUCLEOTIDE SEQUENCE [LARGE SCALE GENOMIC DNA]</scope>
    <source>
        <strain evidence="5 6">LS</strain>
        <tissue evidence="5">Full body</tissue>
    </source>
</reference>
<evidence type="ECO:0000256" key="3">
    <source>
        <dbReference type="SAM" id="MobiDB-lite"/>
    </source>
</evidence>
<dbReference type="EMBL" id="JRES01000760">
    <property type="protein sequence ID" value="KNC28568.1"/>
    <property type="molecule type" value="Genomic_DNA"/>
</dbReference>
<dbReference type="Pfam" id="PF14909">
    <property type="entry name" value="SPATA6"/>
    <property type="match status" value="1"/>
</dbReference>
<dbReference type="InterPro" id="IPR042769">
    <property type="entry name" value="SPATA6_fam"/>
</dbReference>
<dbReference type="GO" id="GO:0000387">
    <property type="term" value="P:spliceosomal snRNP assembly"/>
    <property type="evidence" value="ECO:0007669"/>
    <property type="project" value="InterPro"/>
</dbReference>
<dbReference type="PANTHER" id="PTHR16435">
    <property type="entry name" value="SPERMATOGENESIS-ASSOCIATED PROTEIN 6 SPATA6"/>
    <property type="match status" value="1"/>
</dbReference>
<dbReference type="GO" id="GO:0007283">
    <property type="term" value="P:spermatogenesis"/>
    <property type="evidence" value="ECO:0007669"/>
    <property type="project" value="InterPro"/>
</dbReference>
<dbReference type="Proteomes" id="UP000037069">
    <property type="component" value="Unassembled WGS sequence"/>
</dbReference>
<keyword evidence="2" id="KW-0597">Phosphoprotein</keyword>
<dbReference type="AlphaFoldDB" id="A0A0L0C7Z9"/>
<evidence type="ECO:0000313" key="6">
    <source>
        <dbReference type="Proteomes" id="UP000037069"/>
    </source>
</evidence>
<comment type="caution">
    <text evidence="5">The sequence shown here is derived from an EMBL/GenBank/DDBJ whole genome shotgun (WGS) entry which is preliminary data.</text>
</comment>
<comment type="similarity">
    <text evidence="1">Belongs to the SPATA6 family.</text>
</comment>
<evidence type="ECO:0000313" key="5">
    <source>
        <dbReference type="EMBL" id="KNC28568.1"/>
    </source>
</evidence>
<evidence type="ECO:0000259" key="4">
    <source>
        <dbReference type="Pfam" id="PF14909"/>
    </source>
</evidence>
<name>A0A0L0C7Z9_LUCCU</name>
<dbReference type="GO" id="GO:0032027">
    <property type="term" value="F:myosin light chain binding"/>
    <property type="evidence" value="ECO:0007669"/>
    <property type="project" value="InterPro"/>
</dbReference>
<dbReference type="GO" id="GO:0120212">
    <property type="term" value="C:sperm head-tail coupling apparatus"/>
    <property type="evidence" value="ECO:0007669"/>
    <property type="project" value="InterPro"/>
</dbReference>
<protein>
    <submittedName>
        <fullName evidence="5">Protein Gemin2</fullName>
    </submittedName>
</protein>
<proteinExistence type="inferred from homology"/>
<dbReference type="InterPro" id="IPR035426">
    <property type="entry name" value="Gemin2/Brr1"/>
</dbReference>
<evidence type="ECO:0000256" key="2">
    <source>
        <dbReference type="ARBA" id="ARBA00022553"/>
    </source>
</evidence>
<accession>A0A0L0C7Z9</accession>
<feature type="domain" description="Spermatogenesis-associated protein 6 N-terminal" evidence="4">
    <location>
        <begin position="268"/>
        <end position="399"/>
    </location>
</feature>
<dbReference type="STRING" id="7375.A0A0L0C7Z9"/>
<evidence type="ECO:0000256" key="1">
    <source>
        <dbReference type="ARBA" id="ARBA00006215"/>
    </source>
</evidence>
<dbReference type="PANTHER" id="PTHR16435:SF6">
    <property type="entry name" value="IP09370P"/>
    <property type="match status" value="1"/>
</dbReference>
<dbReference type="Pfam" id="PF04938">
    <property type="entry name" value="SIP1"/>
    <property type="match status" value="1"/>
</dbReference>
<keyword evidence="6" id="KW-1185">Reference proteome</keyword>